<dbReference type="OrthoDB" id="10063405at2759"/>
<accession>A0A9Q1CP42</accession>
<keyword evidence="2" id="KW-1185">Reference proteome</keyword>
<reference evidence="1" key="1">
    <citation type="submission" date="2021-10" db="EMBL/GenBank/DDBJ databases">
        <title>Tropical sea cucumber genome reveals ecological adaptation and Cuvierian tubules defense mechanism.</title>
        <authorList>
            <person name="Chen T."/>
        </authorList>
    </citation>
    <scope>NUCLEOTIDE SEQUENCE</scope>
    <source>
        <strain evidence="1">Nanhai2018</strain>
        <tissue evidence="1">Muscle</tissue>
    </source>
</reference>
<dbReference type="PANTHER" id="PTHR21301:SF10">
    <property type="entry name" value="REVERSE TRANSCRIPTASE DOMAIN-CONTAINING PROTEIN"/>
    <property type="match status" value="1"/>
</dbReference>
<evidence type="ECO:0000313" key="2">
    <source>
        <dbReference type="Proteomes" id="UP001152320"/>
    </source>
</evidence>
<protein>
    <submittedName>
        <fullName evidence="1">Uncharacterized protein</fullName>
    </submittedName>
</protein>
<dbReference type="EMBL" id="JAIZAY010000001">
    <property type="protein sequence ID" value="KAJ8049337.1"/>
    <property type="molecule type" value="Genomic_DNA"/>
</dbReference>
<organism evidence="1 2">
    <name type="scientific">Holothuria leucospilota</name>
    <name type="common">Black long sea cucumber</name>
    <name type="synonym">Mertensiothuria leucospilota</name>
    <dbReference type="NCBI Taxonomy" id="206669"/>
    <lineage>
        <taxon>Eukaryota</taxon>
        <taxon>Metazoa</taxon>
        <taxon>Echinodermata</taxon>
        <taxon>Eleutherozoa</taxon>
        <taxon>Echinozoa</taxon>
        <taxon>Holothuroidea</taxon>
        <taxon>Aspidochirotacea</taxon>
        <taxon>Aspidochirotida</taxon>
        <taxon>Holothuriidae</taxon>
        <taxon>Holothuria</taxon>
    </lineage>
</organism>
<dbReference type="Proteomes" id="UP001152320">
    <property type="component" value="Chromosome 1"/>
</dbReference>
<name>A0A9Q1CP42_HOLLE</name>
<dbReference type="AlphaFoldDB" id="A0A9Q1CP42"/>
<sequence length="126" mass="14324">MGTPAAPSYANIFMRASEHNILQQTNHILTNTWIRFTGDIQFIWTSTSRNLTQFQNKMNTNHPTIKCTFDSSAESVQFLDVQITQRSNRLETQLYSKPTDSHAYLLPTSSVSSKTHVYVHTIQSGT</sequence>
<gene>
    <name evidence="1" type="ORF">HOLleu_02040</name>
</gene>
<proteinExistence type="predicted"/>
<evidence type="ECO:0000313" key="1">
    <source>
        <dbReference type="EMBL" id="KAJ8049337.1"/>
    </source>
</evidence>
<dbReference type="PANTHER" id="PTHR21301">
    <property type="entry name" value="REVERSE TRANSCRIPTASE"/>
    <property type="match status" value="1"/>
</dbReference>
<comment type="caution">
    <text evidence="1">The sequence shown here is derived from an EMBL/GenBank/DDBJ whole genome shotgun (WGS) entry which is preliminary data.</text>
</comment>